<feature type="transmembrane region" description="Helical" evidence="1">
    <location>
        <begin position="6"/>
        <end position="24"/>
    </location>
</feature>
<dbReference type="EMBL" id="KN838571">
    <property type="protein sequence ID" value="KIK04243.1"/>
    <property type="molecule type" value="Genomic_DNA"/>
</dbReference>
<dbReference type="HOGENOM" id="CLU_2873856_0_0_1"/>
<keyword evidence="1" id="KW-0472">Membrane</keyword>
<evidence type="ECO:0000313" key="2">
    <source>
        <dbReference type="EMBL" id="KIK04243.1"/>
    </source>
</evidence>
<gene>
    <name evidence="2" type="ORF">K443DRAFT_66041</name>
</gene>
<dbReference type="OrthoDB" id="10464994at2759"/>
<protein>
    <submittedName>
        <fullName evidence="2">Uncharacterized protein</fullName>
    </submittedName>
</protein>
<feature type="non-terminal residue" evidence="2">
    <location>
        <position position="64"/>
    </location>
</feature>
<evidence type="ECO:0000313" key="3">
    <source>
        <dbReference type="Proteomes" id="UP000054477"/>
    </source>
</evidence>
<feature type="non-terminal residue" evidence="2">
    <location>
        <position position="1"/>
    </location>
</feature>
<name>A0A0C9Y872_9AGAR</name>
<evidence type="ECO:0000256" key="1">
    <source>
        <dbReference type="SAM" id="Phobius"/>
    </source>
</evidence>
<accession>A0A0C9Y872</accession>
<reference evidence="2 3" key="1">
    <citation type="submission" date="2014-04" db="EMBL/GenBank/DDBJ databases">
        <authorList>
            <consortium name="DOE Joint Genome Institute"/>
            <person name="Kuo A."/>
            <person name="Kohler A."/>
            <person name="Nagy L.G."/>
            <person name="Floudas D."/>
            <person name="Copeland A."/>
            <person name="Barry K.W."/>
            <person name="Cichocki N."/>
            <person name="Veneault-Fourrey C."/>
            <person name="LaButti K."/>
            <person name="Lindquist E.A."/>
            <person name="Lipzen A."/>
            <person name="Lundell T."/>
            <person name="Morin E."/>
            <person name="Murat C."/>
            <person name="Sun H."/>
            <person name="Tunlid A."/>
            <person name="Henrissat B."/>
            <person name="Grigoriev I.V."/>
            <person name="Hibbett D.S."/>
            <person name="Martin F."/>
            <person name="Nordberg H.P."/>
            <person name="Cantor M.N."/>
            <person name="Hua S.X."/>
        </authorList>
    </citation>
    <scope>NUCLEOTIDE SEQUENCE [LARGE SCALE GENOMIC DNA]</scope>
    <source>
        <strain evidence="2 3">LaAM-08-1</strain>
    </source>
</reference>
<dbReference type="AlphaFoldDB" id="A0A0C9Y872"/>
<proteinExistence type="predicted"/>
<organism evidence="2 3">
    <name type="scientific">Laccaria amethystina LaAM-08-1</name>
    <dbReference type="NCBI Taxonomy" id="1095629"/>
    <lineage>
        <taxon>Eukaryota</taxon>
        <taxon>Fungi</taxon>
        <taxon>Dikarya</taxon>
        <taxon>Basidiomycota</taxon>
        <taxon>Agaricomycotina</taxon>
        <taxon>Agaricomycetes</taxon>
        <taxon>Agaricomycetidae</taxon>
        <taxon>Agaricales</taxon>
        <taxon>Agaricineae</taxon>
        <taxon>Hydnangiaceae</taxon>
        <taxon>Laccaria</taxon>
    </lineage>
</organism>
<keyword evidence="3" id="KW-1185">Reference proteome</keyword>
<sequence>VISLLVAAISCWLASDLALLSYLLHRNQERTFVMGDLLRSGCCSRGAQGLGERRAPSPIAIRRF</sequence>
<reference evidence="3" key="2">
    <citation type="submission" date="2015-01" db="EMBL/GenBank/DDBJ databases">
        <title>Evolutionary Origins and Diversification of the Mycorrhizal Mutualists.</title>
        <authorList>
            <consortium name="DOE Joint Genome Institute"/>
            <consortium name="Mycorrhizal Genomics Consortium"/>
            <person name="Kohler A."/>
            <person name="Kuo A."/>
            <person name="Nagy L.G."/>
            <person name="Floudas D."/>
            <person name="Copeland A."/>
            <person name="Barry K.W."/>
            <person name="Cichocki N."/>
            <person name="Veneault-Fourrey C."/>
            <person name="LaButti K."/>
            <person name="Lindquist E.A."/>
            <person name="Lipzen A."/>
            <person name="Lundell T."/>
            <person name="Morin E."/>
            <person name="Murat C."/>
            <person name="Riley R."/>
            <person name="Ohm R."/>
            <person name="Sun H."/>
            <person name="Tunlid A."/>
            <person name="Henrissat B."/>
            <person name="Grigoriev I.V."/>
            <person name="Hibbett D.S."/>
            <person name="Martin F."/>
        </authorList>
    </citation>
    <scope>NUCLEOTIDE SEQUENCE [LARGE SCALE GENOMIC DNA]</scope>
    <source>
        <strain evidence="3">LaAM-08-1</strain>
    </source>
</reference>
<dbReference type="Proteomes" id="UP000054477">
    <property type="component" value="Unassembled WGS sequence"/>
</dbReference>
<keyword evidence="1" id="KW-1133">Transmembrane helix</keyword>
<keyword evidence="1" id="KW-0812">Transmembrane</keyword>